<protein>
    <submittedName>
        <fullName evidence="1">Uncharacterized protein</fullName>
    </submittedName>
</protein>
<dbReference type="Proteomes" id="UP000324222">
    <property type="component" value="Unassembled WGS sequence"/>
</dbReference>
<evidence type="ECO:0000313" key="2">
    <source>
        <dbReference type="Proteomes" id="UP000324222"/>
    </source>
</evidence>
<accession>A0A5B7GT83</accession>
<dbReference type="EMBL" id="VSRR010019234">
    <property type="protein sequence ID" value="MPC62042.1"/>
    <property type="molecule type" value="Genomic_DNA"/>
</dbReference>
<sequence>MNEIARESQREKKYRLFTQLKSSTQQTRCLAPTAAIHSVLGLCMAVRVVYGEICGVCQVSLHRHGVPLDKEELGLPMDSSI</sequence>
<gene>
    <name evidence="1" type="ORF">E2C01_056122</name>
</gene>
<evidence type="ECO:0000313" key="1">
    <source>
        <dbReference type="EMBL" id="MPC62042.1"/>
    </source>
</evidence>
<reference evidence="1 2" key="1">
    <citation type="submission" date="2019-05" db="EMBL/GenBank/DDBJ databases">
        <title>Another draft genome of Portunus trituberculatus and its Hox gene families provides insights of decapod evolution.</title>
        <authorList>
            <person name="Jeong J.-H."/>
            <person name="Song I."/>
            <person name="Kim S."/>
            <person name="Choi T."/>
            <person name="Kim D."/>
            <person name="Ryu S."/>
            <person name="Kim W."/>
        </authorList>
    </citation>
    <scope>NUCLEOTIDE SEQUENCE [LARGE SCALE GENOMIC DNA]</scope>
    <source>
        <tissue evidence="1">Muscle</tissue>
    </source>
</reference>
<keyword evidence="2" id="KW-1185">Reference proteome</keyword>
<comment type="caution">
    <text evidence="1">The sequence shown here is derived from an EMBL/GenBank/DDBJ whole genome shotgun (WGS) entry which is preliminary data.</text>
</comment>
<organism evidence="1 2">
    <name type="scientific">Portunus trituberculatus</name>
    <name type="common">Swimming crab</name>
    <name type="synonym">Neptunus trituberculatus</name>
    <dbReference type="NCBI Taxonomy" id="210409"/>
    <lineage>
        <taxon>Eukaryota</taxon>
        <taxon>Metazoa</taxon>
        <taxon>Ecdysozoa</taxon>
        <taxon>Arthropoda</taxon>
        <taxon>Crustacea</taxon>
        <taxon>Multicrustacea</taxon>
        <taxon>Malacostraca</taxon>
        <taxon>Eumalacostraca</taxon>
        <taxon>Eucarida</taxon>
        <taxon>Decapoda</taxon>
        <taxon>Pleocyemata</taxon>
        <taxon>Brachyura</taxon>
        <taxon>Eubrachyura</taxon>
        <taxon>Portunoidea</taxon>
        <taxon>Portunidae</taxon>
        <taxon>Portuninae</taxon>
        <taxon>Portunus</taxon>
    </lineage>
</organism>
<proteinExistence type="predicted"/>
<dbReference type="AlphaFoldDB" id="A0A5B7GT83"/>
<name>A0A5B7GT83_PORTR</name>